<dbReference type="Pfam" id="PF00455">
    <property type="entry name" value="DeoRC"/>
    <property type="match status" value="1"/>
</dbReference>
<comment type="function">
    <text evidence="6">Repressor of the lactose catabolism operon. Galactose-6-phosphate is the inducer.</text>
</comment>
<evidence type="ECO:0000313" key="8">
    <source>
        <dbReference type="EMBL" id="MFD2092907.1"/>
    </source>
</evidence>
<dbReference type="SUPFAM" id="SSF100950">
    <property type="entry name" value="NagB/RpiA/CoA transferase-like"/>
    <property type="match status" value="1"/>
</dbReference>
<keyword evidence="3" id="KW-0805">Transcription regulation</keyword>
<evidence type="ECO:0000256" key="5">
    <source>
        <dbReference type="ARBA" id="ARBA00023163"/>
    </source>
</evidence>
<dbReference type="InterPro" id="IPR036390">
    <property type="entry name" value="WH_DNA-bd_sf"/>
</dbReference>
<dbReference type="SMART" id="SM00420">
    <property type="entry name" value="HTH_DEOR"/>
    <property type="match status" value="1"/>
</dbReference>
<evidence type="ECO:0000256" key="3">
    <source>
        <dbReference type="ARBA" id="ARBA00023015"/>
    </source>
</evidence>
<reference evidence="9" key="1">
    <citation type="journal article" date="2019" name="Int. J. Syst. Evol. Microbiol.">
        <title>The Global Catalogue of Microorganisms (GCM) 10K type strain sequencing project: providing services to taxonomists for standard genome sequencing and annotation.</title>
        <authorList>
            <consortium name="The Broad Institute Genomics Platform"/>
            <consortium name="The Broad Institute Genome Sequencing Center for Infectious Disease"/>
            <person name="Wu L."/>
            <person name="Ma J."/>
        </authorList>
    </citation>
    <scope>NUCLEOTIDE SEQUENCE [LARGE SCALE GENOMIC DNA]</scope>
    <source>
        <strain evidence="9">JCM 3338</strain>
    </source>
</reference>
<comment type="caution">
    <text evidence="8">The sequence shown here is derived from an EMBL/GenBank/DDBJ whole genome shotgun (WGS) entry which is preliminary data.</text>
</comment>
<keyword evidence="2" id="KW-0678">Repressor</keyword>
<dbReference type="PRINTS" id="PR00037">
    <property type="entry name" value="HTHLACR"/>
</dbReference>
<dbReference type="Gene3D" id="3.40.50.1360">
    <property type="match status" value="1"/>
</dbReference>
<evidence type="ECO:0000313" key="9">
    <source>
        <dbReference type="Proteomes" id="UP001597402"/>
    </source>
</evidence>
<feature type="domain" description="HTH deoR-type" evidence="7">
    <location>
        <begin position="4"/>
        <end position="59"/>
    </location>
</feature>
<evidence type="ECO:0000256" key="2">
    <source>
        <dbReference type="ARBA" id="ARBA00022491"/>
    </source>
</evidence>
<sequence>MLYPEERQQAIAAMVADRGRLAVTALAEEYGVTTETVRRDLAVLERAGMLRRVHGGAVPAGALTLVEPGLGERHRLRKEQKRAIAAAALALLPGADGSIVLDGGTTTAALAELLPADRRLLAVTSSVPIASRLSMTPGVTLHVLGGRVRGTTQCAVGETTVRALADLRVDVAFVGANGITPGHGLTTPDDAEAAVKRAMVRAGQRVVVLADSSKLGREHLVRYAEIEDVDVLVTDDGAEPGVVAELEKAGVEVVLA</sequence>
<protein>
    <recommendedName>
        <fullName evidence="1">Lactose phosphotransferase system repressor</fullName>
    </recommendedName>
</protein>
<dbReference type="Pfam" id="PF08220">
    <property type="entry name" value="HTH_DeoR"/>
    <property type="match status" value="1"/>
</dbReference>
<dbReference type="SMART" id="SM01134">
    <property type="entry name" value="DeoRC"/>
    <property type="match status" value="1"/>
</dbReference>
<dbReference type="PROSITE" id="PS51000">
    <property type="entry name" value="HTH_DEOR_2"/>
    <property type="match status" value="1"/>
</dbReference>
<name>A0ABW4XCN2_9ACTN</name>
<gene>
    <name evidence="8" type="ORF">ACFSHS_15125</name>
</gene>
<evidence type="ECO:0000256" key="4">
    <source>
        <dbReference type="ARBA" id="ARBA00023125"/>
    </source>
</evidence>
<dbReference type="GO" id="GO:0003677">
    <property type="term" value="F:DNA binding"/>
    <property type="evidence" value="ECO:0007669"/>
    <property type="project" value="UniProtKB-KW"/>
</dbReference>
<keyword evidence="4 8" id="KW-0238">DNA-binding</keyword>
<dbReference type="SUPFAM" id="SSF46785">
    <property type="entry name" value="Winged helix' DNA-binding domain"/>
    <property type="match status" value="1"/>
</dbReference>
<proteinExistence type="predicted"/>
<accession>A0ABW4XCN2</accession>
<dbReference type="PANTHER" id="PTHR30363:SF4">
    <property type="entry name" value="GLYCEROL-3-PHOSPHATE REGULON REPRESSOR"/>
    <property type="match status" value="1"/>
</dbReference>
<dbReference type="RefSeq" id="WP_376877718.1">
    <property type="nucleotide sequence ID" value="NZ_JBHUHP010000015.1"/>
</dbReference>
<evidence type="ECO:0000256" key="1">
    <source>
        <dbReference type="ARBA" id="ARBA00021390"/>
    </source>
</evidence>
<evidence type="ECO:0000259" key="7">
    <source>
        <dbReference type="PROSITE" id="PS51000"/>
    </source>
</evidence>
<dbReference type="EMBL" id="JBHUHP010000015">
    <property type="protein sequence ID" value="MFD2092907.1"/>
    <property type="molecule type" value="Genomic_DNA"/>
</dbReference>
<keyword evidence="5" id="KW-0804">Transcription</keyword>
<dbReference type="Gene3D" id="1.10.10.10">
    <property type="entry name" value="Winged helix-like DNA-binding domain superfamily/Winged helix DNA-binding domain"/>
    <property type="match status" value="1"/>
</dbReference>
<dbReference type="InterPro" id="IPR037171">
    <property type="entry name" value="NagB/RpiA_transferase-like"/>
</dbReference>
<dbReference type="PANTHER" id="PTHR30363">
    <property type="entry name" value="HTH-TYPE TRANSCRIPTIONAL REGULATOR SRLR-RELATED"/>
    <property type="match status" value="1"/>
</dbReference>
<dbReference type="InterPro" id="IPR001034">
    <property type="entry name" value="DeoR_HTH"/>
</dbReference>
<evidence type="ECO:0000256" key="6">
    <source>
        <dbReference type="ARBA" id="ARBA00024937"/>
    </source>
</evidence>
<dbReference type="Proteomes" id="UP001597402">
    <property type="component" value="Unassembled WGS sequence"/>
</dbReference>
<keyword evidence="9" id="KW-1185">Reference proteome</keyword>
<dbReference type="PROSITE" id="PS00894">
    <property type="entry name" value="HTH_DEOR_1"/>
    <property type="match status" value="1"/>
</dbReference>
<organism evidence="8 9">
    <name type="scientific">Blastococcus deserti</name>
    <dbReference type="NCBI Taxonomy" id="2259033"/>
    <lineage>
        <taxon>Bacteria</taxon>
        <taxon>Bacillati</taxon>
        <taxon>Actinomycetota</taxon>
        <taxon>Actinomycetes</taxon>
        <taxon>Geodermatophilales</taxon>
        <taxon>Geodermatophilaceae</taxon>
        <taxon>Blastococcus</taxon>
    </lineage>
</organism>
<dbReference type="InterPro" id="IPR036388">
    <property type="entry name" value="WH-like_DNA-bd_sf"/>
</dbReference>
<dbReference type="InterPro" id="IPR014036">
    <property type="entry name" value="DeoR-like_C"/>
</dbReference>
<dbReference type="InterPro" id="IPR018356">
    <property type="entry name" value="Tscrpt_reg_HTH_DeoR_CS"/>
</dbReference>
<dbReference type="InterPro" id="IPR050313">
    <property type="entry name" value="Carb_Metab_HTH_regulators"/>
</dbReference>